<keyword evidence="3" id="KW-1185">Reference proteome</keyword>
<sequence>MRTTVYLSSDAKHRLSQAARRRHRSEAELIREAIDRLLADEPARPTATLPVFDALDASLPDRVEEELAAGFGADGFSWSDLEDSDATSDR</sequence>
<reference evidence="2" key="1">
    <citation type="submission" date="2021-01" db="EMBL/GenBank/DDBJ databases">
        <title>Whole genome shotgun sequence of Sphaerimonospora thailandensis NBRC 107569.</title>
        <authorList>
            <person name="Komaki H."/>
            <person name="Tamura T."/>
        </authorList>
    </citation>
    <scope>NUCLEOTIDE SEQUENCE</scope>
    <source>
        <strain evidence="2">NBRC 107569</strain>
    </source>
</reference>
<organism evidence="2 3">
    <name type="scientific">Sphaerimonospora thailandensis</name>
    <dbReference type="NCBI Taxonomy" id="795644"/>
    <lineage>
        <taxon>Bacteria</taxon>
        <taxon>Bacillati</taxon>
        <taxon>Actinomycetota</taxon>
        <taxon>Actinomycetes</taxon>
        <taxon>Streptosporangiales</taxon>
        <taxon>Streptosporangiaceae</taxon>
        <taxon>Sphaerimonospora</taxon>
    </lineage>
</organism>
<dbReference type="GO" id="GO:0006355">
    <property type="term" value="P:regulation of DNA-templated transcription"/>
    <property type="evidence" value="ECO:0007669"/>
    <property type="project" value="InterPro"/>
</dbReference>
<dbReference type="Proteomes" id="UP000610966">
    <property type="component" value="Unassembled WGS sequence"/>
</dbReference>
<proteinExistence type="predicted"/>
<dbReference type="Pfam" id="PF01402">
    <property type="entry name" value="RHH_1"/>
    <property type="match status" value="1"/>
</dbReference>
<feature type="domain" description="Ribbon-helix-helix protein CopG" evidence="1">
    <location>
        <begin position="1"/>
        <end position="41"/>
    </location>
</feature>
<dbReference type="InterPro" id="IPR002145">
    <property type="entry name" value="CopG"/>
</dbReference>
<evidence type="ECO:0000313" key="2">
    <source>
        <dbReference type="EMBL" id="GIH68263.1"/>
    </source>
</evidence>
<protein>
    <recommendedName>
        <fullName evidence="1">Ribbon-helix-helix protein CopG domain-containing protein</fullName>
    </recommendedName>
</protein>
<dbReference type="InterPro" id="IPR010985">
    <property type="entry name" value="Ribbon_hlx_hlx"/>
</dbReference>
<dbReference type="Gene3D" id="1.10.1220.10">
    <property type="entry name" value="Met repressor-like"/>
    <property type="match status" value="1"/>
</dbReference>
<dbReference type="AlphaFoldDB" id="A0A8J3R921"/>
<accession>A0A8J3R921</accession>
<evidence type="ECO:0000313" key="3">
    <source>
        <dbReference type="Proteomes" id="UP000610966"/>
    </source>
</evidence>
<dbReference type="CDD" id="cd21631">
    <property type="entry name" value="RHH_CopG_NikR-like"/>
    <property type="match status" value="1"/>
</dbReference>
<dbReference type="InterPro" id="IPR013321">
    <property type="entry name" value="Arc_rbn_hlx_hlx"/>
</dbReference>
<dbReference type="EMBL" id="BOOG01000007">
    <property type="protein sequence ID" value="GIH68263.1"/>
    <property type="molecule type" value="Genomic_DNA"/>
</dbReference>
<comment type="caution">
    <text evidence="2">The sequence shown here is derived from an EMBL/GenBank/DDBJ whole genome shotgun (WGS) entry which is preliminary data.</text>
</comment>
<evidence type="ECO:0000259" key="1">
    <source>
        <dbReference type="Pfam" id="PF01402"/>
    </source>
</evidence>
<name>A0A8J3R921_9ACTN</name>
<dbReference type="SUPFAM" id="SSF47598">
    <property type="entry name" value="Ribbon-helix-helix"/>
    <property type="match status" value="1"/>
</dbReference>
<gene>
    <name evidence="2" type="ORF">Mth01_05160</name>
</gene>